<dbReference type="PROSITE" id="PS00922">
    <property type="entry name" value="TRANSGLYCOSYLASE"/>
    <property type="match status" value="1"/>
</dbReference>
<dbReference type="Gene3D" id="3.10.350.10">
    <property type="entry name" value="LysM domain"/>
    <property type="match status" value="1"/>
</dbReference>
<feature type="signal peptide" evidence="2">
    <location>
        <begin position="1"/>
        <end position="25"/>
    </location>
</feature>
<comment type="similarity">
    <text evidence="1">Belongs to the transglycosylase Slt family.</text>
</comment>
<evidence type="ECO:0000313" key="4">
    <source>
        <dbReference type="EMBL" id="BCS88640.1"/>
    </source>
</evidence>
<keyword evidence="2" id="KW-0732">Signal</keyword>
<dbReference type="CDD" id="cd00118">
    <property type="entry name" value="LysM"/>
    <property type="match status" value="1"/>
</dbReference>
<evidence type="ECO:0000256" key="2">
    <source>
        <dbReference type="SAM" id="SignalP"/>
    </source>
</evidence>
<dbReference type="InterPro" id="IPR036779">
    <property type="entry name" value="LysM_dom_sf"/>
</dbReference>
<dbReference type="InterPro" id="IPR000189">
    <property type="entry name" value="Transglyc_AS"/>
</dbReference>
<feature type="chain" id="PRO_5047436187" description="LysM domain-containing protein" evidence="2">
    <location>
        <begin position="26"/>
        <end position="370"/>
    </location>
</feature>
<dbReference type="PROSITE" id="PS51782">
    <property type="entry name" value="LYSM"/>
    <property type="match status" value="1"/>
</dbReference>
<dbReference type="EMBL" id="AP024485">
    <property type="protein sequence ID" value="BCS88640.1"/>
    <property type="molecule type" value="Genomic_DNA"/>
</dbReference>
<dbReference type="SUPFAM" id="SSF54106">
    <property type="entry name" value="LysM domain"/>
    <property type="match status" value="1"/>
</dbReference>
<dbReference type="PANTHER" id="PTHR37423">
    <property type="entry name" value="SOLUBLE LYTIC MUREIN TRANSGLYCOSYLASE-RELATED"/>
    <property type="match status" value="1"/>
</dbReference>
<accession>A0ABM9SEB9</accession>
<sequence>MVFRHTSLPLLAISFLLLLVTVAPAQQPTLSEPLQTATFPSLESAIRITGPLEFCNEPVPLHLTDVRERLEKELLLMLWDRAQVILWLKRTGRYFPYIESMLRAEDMPDDLKFIAVIESALKPHAGSNKGARGVWQFIPSTGRNYGLTVNRNIDERRSFYFSTKAAATYFQELHDLFGSWTMASAAYNMGEHGLEAQVEKQEVKDYYRLHLPRETQRYVLRAVAAKLILSDPARYGFDLRPEDYYKPLAFDRIKLSVKYPTPLTIVAKAANTYYKTIKDLNPQLLCEVIPKGEHLIFLPKGAAANFAQRYHPLIAKYRKSIKPETYIVKRGDSLTAIARIHDMSLLQLCKLNKLTTKSNIHPGQKLRVTR</sequence>
<dbReference type="Pfam" id="PF01476">
    <property type="entry name" value="LysM"/>
    <property type="match status" value="1"/>
</dbReference>
<dbReference type="Proteomes" id="UP001053296">
    <property type="component" value="Chromosome"/>
</dbReference>
<evidence type="ECO:0000259" key="3">
    <source>
        <dbReference type="PROSITE" id="PS51782"/>
    </source>
</evidence>
<organism evidence="4 5">
    <name type="scientific">Pseudodesulfovibrio sediminis</name>
    <dbReference type="NCBI Taxonomy" id="2810563"/>
    <lineage>
        <taxon>Bacteria</taxon>
        <taxon>Pseudomonadati</taxon>
        <taxon>Thermodesulfobacteriota</taxon>
        <taxon>Desulfovibrionia</taxon>
        <taxon>Desulfovibrionales</taxon>
        <taxon>Desulfovibrionaceae</taxon>
    </lineage>
</organism>
<dbReference type="InterPro" id="IPR023346">
    <property type="entry name" value="Lysozyme-like_dom_sf"/>
</dbReference>
<name>A0ABM9SEB9_9BACT</name>
<dbReference type="InterPro" id="IPR018392">
    <property type="entry name" value="LysM"/>
</dbReference>
<feature type="domain" description="LysM" evidence="3">
    <location>
        <begin position="324"/>
        <end position="368"/>
    </location>
</feature>
<reference evidence="4" key="1">
    <citation type="journal article" date="2022" name="Arch. Microbiol.">
        <title>Pseudodesulfovibrio sediminis sp. nov., a mesophilic and neutrophilic sulfate-reducing bacterium isolated from sediment of a brackish lake.</title>
        <authorList>
            <person name="Takahashi A."/>
            <person name="Kojima H."/>
            <person name="Watanabe M."/>
            <person name="Fukui M."/>
        </authorList>
    </citation>
    <scope>NUCLEOTIDE SEQUENCE</scope>
    <source>
        <strain evidence="4">SF6</strain>
    </source>
</reference>
<evidence type="ECO:0000313" key="5">
    <source>
        <dbReference type="Proteomes" id="UP001053296"/>
    </source>
</evidence>
<protein>
    <recommendedName>
        <fullName evidence="3">LysM domain-containing protein</fullName>
    </recommendedName>
</protein>
<dbReference type="InterPro" id="IPR008258">
    <property type="entry name" value="Transglycosylase_SLT_dom_1"/>
</dbReference>
<dbReference type="Pfam" id="PF01464">
    <property type="entry name" value="SLT"/>
    <property type="match status" value="1"/>
</dbReference>
<dbReference type="CDD" id="cd16894">
    <property type="entry name" value="MltD-like"/>
    <property type="match status" value="1"/>
</dbReference>
<dbReference type="SUPFAM" id="SSF53955">
    <property type="entry name" value="Lysozyme-like"/>
    <property type="match status" value="1"/>
</dbReference>
<keyword evidence="5" id="KW-1185">Reference proteome</keyword>
<gene>
    <name evidence="4" type="ORF">PSDVSF_18820</name>
</gene>
<dbReference type="Gene3D" id="1.10.530.10">
    <property type="match status" value="1"/>
</dbReference>
<proteinExistence type="inferred from homology"/>
<dbReference type="PANTHER" id="PTHR37423:SF2">
    <property type="entry name" value="MEMBRANE-BOUND LYTIC MUREIN TRANSGLYCOSYLASE C"/>
    <property type="match status" value="1"/>
</dbReference>
<dbReference type="SMART" id="SM00257">
    <property type="entry name" value="LysM"/>
    <property type="match status" value="1"/>
</dbReference>
<evidence type="ECO:0000256" key="1">
    <source>
        <dbReference type="ARBA" id="ARBA00007734"/>
    </source>
</evidence>